<evidence type="ECO:0000313" key="3">
    <source>
        <dbReference type="Proteomes" id="UP000193623"/>
    </source>
</evidence>
<feature type="signal peptide" evidence="1">
    <location>
        <begin position="1"/>
        <end position="18"/>
    </location>
</feature>
<evidence type="ECO:0008006" key="4">
    <source>
        <dbReference type="Google" id="ProtNLM"/>
    </source>
</evidence>
<feature type="chain" id="PRO_5012305974" description="Lipocalin-like domain-containing protein" evidence="1">
    <location>
        <begin position="19"/>
        <end position="178"/>
    </location>
</feature>
<name>A0A1Y5RRN6_9RHOB</name>
<organism evidence="2 3">
    <name type="scientific">Pseudooctadecabacter jejudonensis</name>
    <dbReference type="NCBI Taxonomy" id="1391910"/>
    <lineage>
        <taxon>Bacteria</taxon>
        <taxon>Pseudomonadati</taxon>
        <taxon>Pseudomonadota</taxon>
        <taxon>Alphaproteobacteria</taxon>
        <taxon>Rhodobacterales</taxon>
        <taxon>Paracoccaceae</taxon>
        <taxon>Pseudooctadecabacter</taxon>
    </lineage>
</organism>
<dbReference type="RefSeq" id="WP_143515341.1">
    <property type="nucleotide sequence ID" value="NZ_FWFT01000001.1"/>
</dbReference>
<evidence type="ECO:0000313" key="2">
    <source>
        <dbReference type="EMBL" id="SLN23345.1"/>
    </source>
</evidence>
<keyword evidence="3" id="KW-1185">Reference proteome</keyword>
<dbReference type="OrthoDB" id="594739at2"/>
<dbReference type="PROSITE" id="PS51257">
    <property type="entry name" value="PROKAR_LIPOPROTEIN"/>
    <property type="match status" value="1"/>
</dbReference>
<proteinExistence type="predicted"/>
<accession>A0A1Y5RRN6</accession>
<dbReference type="Proteomes" id="UP000193623">
    <property type="component" value="Unassembled WGS sequence"/>
</dbReference>
<keyword evidence="1" id="KW-0732">Signal</keyword>
<dbReference type="AlphaFoldDB" id="A0A1Y5RRN6"/>
<sequence>MRPLIIVAFAGLMACAEAAPPPADVSLLRNPTAPFASQVDVTAQDLDGSWRVRQSVGNFLATGMLVNFGVRDDQLILSPIPPADGLAPGDLPFFISFAFDQVGPGRWAGSSLLDSTEPDTFFWVLWMDFDRRTVALGDPDGTFVAILDRSATGGTDRIAAAREILDWYGYDLGQLAEQ</sequence>
<dbReference type="EMBL" id="FWFT01000001">
    <property type="protein sequence ID" value="SLN23345.1"/>
    <property type="molecule type" value="Genomic_DNA"/>
</dbReference>
<gene>
    <name evidence="2" type="ORF">PSJ8397_00986</name>
</gene>
<evidence type="ECO:0000256" key="1">
    <source>
        <dbReference type="SAM" id="SignalP"/>
    </source>
</evidence>
<protein>
    <recommendedName>
        <fullName evidence="4">Lipocalin-like domain-containing protein</fullName>
    </recommendedName>
</protein>
<reference evidence="2 3" key="1">
    <citation type="submission" date="2017-03" db="EMBL/GenBank/DDBJ databases">
        <authorList>
            <person name="Afonso C.L."/>
            <person name="Miller P.J."/>
            <person name="Scott M.A."/>
            <person name="Spackman E."/>
            <person name="Goraichik I."/>
            <person name="Dimitrov K.M."/>
            <person name="Suarez D.L."/>
            <person name="Swayne D.E."/>
        </authorList>
    </citation>
    <scope>NUCLEOTIDE SEQUENCE [LARGE SCALE GENOMIC DNA]</scope>
    <source>
        <strain evidence="2 3">CECT 8397</strain>
    </source>
</reference>